<evidence type="ECO:0000313" key="2">
    <source>
        <dbReference type="Proteomes" id="UP000324222"/>
    </source>
</evidence>
<accession>A0A5B7E842</accession>
<dbReference type="AlphaFoldDB" id="A0A5B7E842"/>
<proteinExistence type="predicted"/>
<comment type="caution">
    <text evidence="1">The sequence shown here is derived from an EMBL/GenBank/DDBJ whole genome shotgun (WGS) entry which is preliminary data.</text>
</comment>
<dbReference type="Proteomes" id="UP000324222">
    <property type="component" value="Unassembled WGS sequence"/>
</dbReference>
<sequence>MNESFNTVFTEEEDIALLRLVGNHRAQIRNWKTIKKFGCQKSDGTGWCVRLGTKGM</sequence>
<organism evidence="1 2">
    <name type="scientific">Portunus trituberculatus</name>
    <name type="common">Swimming crab</name>
    <name type="synonym">Neptunus trituberculatus</name>
    <dbReference type="NCBI Taxonomy" id="210409"/>
    <lineage>
        <taxon>Eukaryota</taxon>
        <taxon>Metazoa</taxon>
        <taxon>Ecdysozoa</taxon>
        <taxon>Arthropoda</taxon>
        <taxon>Crustacea</taxon>
        <taxon>Multicrustacea</taxon>
        <taxon>Malacostraca</taxon>
        <taxon>Eumalacostraca</taxon>
        <taxon>Eucarida</taxon>
        <taxon>Decapoda</taxon>
        <taxon>Pleocyemata</taxon>
        <taxon>Brachyura</taxon>
        <taxon>Eubrachyura</taxon>
        <taxon>Portunoidea</taxon>
        <taxon>Portunidae</taxon>
        <taxon>Portuninae</taxon>
        <taxon>Portunus</taxon>
    </lineage>
</organism>
<gene>
    <name evidence="1" type="ORF">E2C01_023181</name>
</gene>
<protein>
    <submittedName>
        <fullName evidence="1">Uncharacterized protein</fullName>
    </submittedName>
</protein>
<name>A0A5B7E842_PORTR</name>
<evidence type="ECO:0000313" key="1">
    <source>
        <dbReference type="EMBL" id="MPC29928.1"/>
    </source>
</evidence>
<reference evidence="1 2" key="1">
    <citation type="submission" date="2019-05" db="EMBL/GenBank/DDBJ databases">
        <title>Another draft genome of Portunus trituberculatus and its Hox gene families provides insights of decapod evolution.</title>
        <authorList>
            <person name="Jeong J.-H."/>
            <person name="Song I."/>
            <person name="Kim S."/>
            <person name="Choi T."/>
            <person name="Kim D."/>
            <person name="Ryu S."/>
            <person name="Kim W."/>
        </authorList>
    </citation>
    <scope>NUCLEOTIDE SEQUENCE [LARGE SCALE GENOMIC DNA]</scope>
    <source>
        <tissue evidence="1">Muscle</tissue>
    </source>
</reference>
<keyword evidence="2" id="KW-1185">Reference proteome</keyword>
<dbReference type="EMBL" id="VSRR010002161">
    <property type="protein sequence ID" value="MPC29928.1"/>
    <property type="molecule type" value="Genomic_DNA"/>
</dbReference>